<comment type="caution">
    <text evidence="2">The sequence shown here is derived from an EMBL/GenBank/DDBJ whole genome shotgun (WGS) entry which is preliminary data.</text>
</comment>
<organism evidence="2 3">
    <name type="scientific">Litorihabitans aurantiacus</name>
    <dbReference type="NCBI Taxonomy" id="1930061"/>
    <lineage>
        <taxon>Bacteria</taxon>
        <taxon>Bacillati</taxon>
        <taxon>Actinomycetota</taxon>
        <taxon>Actinomycetes</taxon>
        <taxon>Micrococcales</taxon>
        <taxon>Beutenbergiaceae</taxon>
        <taxon>Litorihabitans</taxon>
    </lineage>
</organism>
<dbReference type="Proteomes" id="UP001157161">
    <property type="component" value="Unassembled WGS sequence"/>
</dbReference>
<sequence>MVATSTLTALMRTIVRRQSIVSAVIVLIGAVVGVLAAQTPGLWGAVLGAVMAAILVGTTSLSLWGAVGREPQILLLIVLGSWIVKMVLIIAILLVLREADFYDRYVLAGVLVSVVLAGVVIDIHAVMTARLTNVEVPEAKVDITD</sequence>
<feature type="transmembrane region" description="Helical" evidence="1">
    <location>
        <begin position="20"/>
        <end position="37"/>
    </location>
</feature>
<accession>A0AA37XCW5</accession>
<feature type="transmembrane region" description="Helical" evidence="1">
    <location>
        <begin position="73"/>
        <end position="96"/>
    </location>
</feature>
<keyword evidence="1" id="KW-0472">Membrane</keyword>
<keyword evidence="1" id="KW-0812">Transmembrane</keyword>
<feature type="transmembrane region" description="Helical" evidence="1">
    <location>
        <begin position="43"/>
        <end position="66"/>
    </location>
</feature>
<dbReference type="RefSeq" id="WP_284249400.1">
    <property type="nucleotide sequence ID" value="NZ_BSUM01000001.1"/>
</dbReference>
<evidence type="ECO:0008006" key="4">
    <source>
        <dbReference type="Google" id="ProtNLM"/>
    </source>
</evidence>
<dbReference type="EMBL" id="BSUM01000001">
    <property type="protein sequence ID" value="GMA30691.1"/>
    <property type="molecule type" value="Genomic_DNA"/>
</dbReference>
<gene>
    <name evidence="2" type="ORF">GCM10025875_06830</name>
</gene>
<evidence type="ECO:0000313" key="2">
    <source>
        <dbReference type="EMBL" id="GMA30691.1"/>
    </source>
</evidence>
<keyword evidence="3" id="KW-1185">Reference proteome</keyword>
<reference evidence="2" key="1">
    <citation type="journal article" date="2014" name="Int. J. Syst. Evol. Microbiol.">
        <title>Complete genome sequence of Corynebacterium casei LMG S-19264T (=DSM 44701T), isolated from a smear-ripened cheese.</title>
        <authorList>
            <consortium name="US DOE Joint Genome Institute (JGI-PGF)"/>
            <person name="Walter F."/>
            <person name="Albersmeier A."/>
            <person name="Kalinowski J."/>
            <person name="Ruckert C."/>
        </authorList>
    </citation>
    <scope>NUCLEOTIDE SEQUENCE</scope>
    <source>
        <strain evidence="2">NBRC 112290</strain>
    </source>
</reference>
<name>A0AA37XCW5_9MICO</name>
<evidence type="ECO:0000256" key="1">
    <source>
        <dbReference type="SAM" id="Phobius"/>
    </source>
</evidence>
<keyword evidence="1" id="KW-1133">Transmembrane helix</keyword>
<dbReference type="AlphaFoldDB" id="A0AA37XCW5"/>
<reference evidence="2" key="2">
    <citation type="submission" date="2023-02" db="EMBL/GenBank/DDBJ databases">
        <authorList>
            <person name="Sun Q."/>
            <person name="Mori K."/>
        </authorList>
    </citation>
    <scope>NUCLEOTIDE SEQUENCE</scope>
    <source>
        <strain evidence="2">NBRC 112290</strain>
    </source>
</reference>
<feature type="transmembrane region" description="Helical" evidence="1">
    <location>
        <begin position="102"/>
        <end position="121"/>
    </location>
</feature>
<evidence type="ECO:0000313" key="3">
    <source>
        <dbReference type="Proteomes" id="UP001157161"/>
    </source>
</evidence>
<proteinExistence type="predicted"/>
<protein>
    <recommendedName>
        <fullName evidence="4">ATP synthase protein I</fullName>
    </recommendedName>
</protein>